<evidence type="ECO:0008006" key="3">
    <source>
        <dbReference type="Google" id="ProtNLM"/>
    </source>
</evidence>
<organism evidence="1 2">
    <name type="scientific">Novosphingobium resinovorum</name>
    <dbReference type="NCBI Taxonomy" id="158500"/>
    <lineage>
        <taxon>Bacteria</taxon>
        <taxon>Pseudomonadati</taxon>
        <taxon>Pseudomonadota</taxon>
        <taxon>Alphaproteobacteria</taxon>
        <taxon>Sphingomonadales</taxon>
        <taxon>Sphingomonadaceae</taxon>
        <taxon>Novosphingobium</taxon>
    </lineage>
</organism>
<dbReference type="PROSITE" id="PS51257">
    <property type="entry name" value="PROKAR_LIPOPROTEIN"/>
    <property type="match status" value="1"/>
</dbReference>
<dbReference type="Proteomes" id="UP000024329">
    <property type="component" value="Unassembled WGS sequence"/>
</dbReference>
<reference evidence="1 2" key="1">
    <citation type="submission" date="2014-03" db="EMBL/GenBank/DDBJ databases">
        <title>Whole genome sequence of Novosphingobium resinovorum KF1.</title>
        <authorList>
            <person name="Gan H.M."/>
            <person name="Gan H.Y."/>
            <person name="Chew T.H."/>
            <person name="Savka M.A."/>
        </authorList>
    </citation>
    <scope>NUCLEOTIDE SEQUENCE [LARGE SCALE GENOMIC DNA]</scope>
    <source>
        <strain evidence="1 2">KF1</strain>
    </source>
</reference>
<accession>A0A031JB59</accession>
<gene>
    <name evidence="1" type="ORF">BV97_05431</name>
</gene>
<sequence length="132" mass="14671">MRLFVASIVILFVVACGKADRPEIEKIEIRQSGWQSEDVTIASTGLGNYHISEPYPEGQSGTFKMTHEQFVSLLSSLEPYRAEAEAYTDESALRFIKNPCPPKVTWSRLLGQFGGGVKLIPFVVHAAILVMR</sequence>
<dbReference type="EMBL" id="JFYZ01000067">
    <property type="protein sequence ID" value="EZP70468.1"/>
    <property type="molecule type" value="Genomic_DNA"/>
</dbReference>
<name>A0A031JB59_9SPHN</name>
<protein>
    <recommendedName>
        <fullName evidence="3">Lipoprotein</fullName>
    </recommendedName>
</protein>
<dbReference type="OrthoDB" id="7432511at2"/>
<evidence type="ECO:0000313" key="1">
    <source>
        <dbReference type="EMBL" id="EZP70468.1"/>
    </source>
</evidence>
<proteinExistence type="predicted"/>
<dbReference type="RefSeq" id="WP_036530571.1">
    <property type="nucleotide sequence ID" value="NZ_CP017076.1"/>
</dbReference>
<evidence type="ECO:0000313" key="2">
    <source>
        <dbReference type="Proteomes" id="UP000024329"/>
    </source>
</evidence>
<comment type="caution">
    <text evidence="1">The sequence shown here is derived from an EMBL/GenBank/DDBJ whole genome shotgun (WGS) entry which is preliminary data.</text>
</comment>
<dbReference type="AlphaFoldDB" id="A0A031JB59"/>